<dbReference type="InterPro" id="IPR042777">
    <property type="entry name" value="Sen15_fungi"/>
</dbReference>
<dbReference type="InterPro" id="IPR036167">
    <property type="entry name" value="tRNA_intron_Endo_cat-like_sf"/>
</dbReference>
<dbReference type="GO" id="GO:0003676">
    <property type="term" value="F:nucleic acid binding"/>
    <property type="evidence" value="ECO:0007669"/>
    <property type="project" value="InterPro"/>
</dbReference>
<comment type="caution">
    <text evidence="4">The sequence shown here is derived from an EMBL/GenBank/DDBJ whole genome shotgun (WGS) entry which is preliminary data.</text>
</comment>
<protein>
    <recommendedName>
        <fullName evidence="3">tRNA-splicing endonuclease subunit Sen15 domain-containing protein</fullName>
    </recommendedName>
</protein>
<dbReference type="PANTHER" id="PTHR28518">
    <property type="entry name" value="TRNA-SPLICING ENDONUCLEASE SUBUNIT SEN15"/>
    <property type="match status" value="1"/>
</dbReference>
<dbReference type="PANTHER" id="PTHR28518:SF1">
    <property type="entry name" value="TRNA-SPLICING ENDONUCLEASE SUBUNIT SEN15"/>
    <property type="match status" value="1"/>
</dbReference>
<evidence type="ECO:0000259" key="3">
    <source>
        <dbReference type="Pfam" id="PF09631"/>
    </source>
</evidence>
<dbReference type="EMBL" id="BDGX01000038">
    <property type="protein sequence ID" value="GAV54316.1"/>
    <property type="molecule type" value="Genomic_DNA"/>
</dbReference>
<dbReference type="Gene3D" id="3.40.1350.10">
    <property type="match status" value="1"/>
</dbReference>
<keyword evidence="2" id="KW-0819">tRNA processing</keyword>
<sequence>MASDSTDITNRTGESTFGLVWNNLAYAQLWEHLRARDEQVEWQDQTLRIIEGKPPHKLSNDDDGREEHESGIEYVLPIEMSQYKAGKLTFKCLDLIFDQLCPPDVKRITLALANSDGTVMFYFVYKGIHKPKRN</sequence>
<evidence type="ECO:0000313" key="4">
    <source>
        <dbReference type="EMBL" id="GAV54316.1"/>
    </source>
</evidence>
<evidence type="ECO:0000256" key="1">
    <source>
        <dbReference type="ARBA" id="ARBA00006091"/>
    </source>
</evidence>
<evidence type="ECO:0000256" key="2">
    <source>
        <dbReference type="ARBA" id="ARBA00022694"/>
    </source>
</evidence>
<dbReference type="GO" id="GO:0000213">
    <property type="term" value="F:tRNA-intron lyase activity"/>
    <property type="evidence" value="ECO:0007669"/>
    <property type="project" value="TreeGrafter"/>
</dbReference>
<dbReference type="Proteomes" id="UP000187013">
    <property type="component" value="Unassembled WGS sequence"/>
</dbReference>
<comment type="similarity">
    <text evidence="1">Belongs to the SEN15 family.</text>
</comment>
<dbReference type="InterPro" id="IPR018593">
    <property type="entry name" value="tRNA-endonuc_su_Sen15"/>
</dbReference>
<evidence type="ECO:0000313" key="5">
    <source>
        <dbReference type="Proteomes" id="UP000187013"/>
    </source>
</evidence>
<dbReference type="Pfam" id="PF09631">
    <property type="entry name" value="Sen15"/>
    <property type="match status" value="1"/>
</dbReference>
<dbReference type="AlphaFoldDB" id="A0A1Q3AEX3"/>
<dbReference type="SUPFAM" id="SSF53032">
    <property type="entry name" value="tRNA-intron endonuclease catalytic domain-like"/>
    <property type="match status" value="1"/>
</dbReference>
<dbReference type="InterPro" id="IPR011856">
    <property type="entry name" value="tRNA_endonuc-like_dom_sf"/>
</dbReference>
<dbReference type="OrthoDB" id="10002170at2759"/>
<dbReference type="GO" id="GO:0000214">
    <property type="term" value="C:tRNA-intron endonuclease complex"/>
    <property type="evidence" value="ECO:0007669"/>
    <property type="project" value="InterPro"/>
</dbReference>
<gene>
    <name evidence="4" type="ORF">ZYGR_0AL00480</name>
</gene>
<reference evidence="4 5" key="1">
    <citation type="submission" date="2016-08" db="EMBL/GenBank/DDBJ databases">
        <title>Draft genome sequence of allopolyploid Zygosaccharomyces rouxii.</title>
        <authorList>
            <person name="Watanabe J."/>
            <person name="Uehara K."/>
            <person name="Mogi Y."/>
            <person name="Tsukioka Y."/>
        </authorList>
    </citation>
    <scope>NUCLEOTIDE SEQUENCE [LARGE SCALE GENOMIC DNA]</scope>
    <source>
        <strain evidence="4 5">NBRC 110957</strain>
    </source>
</reference>
<dbReference type="GO" id="GO:0000379">
    <property type="term" value="P:tRNA-type intron splice site recognition and cleavage"/>
    <property type="evidence" value="ECO:0007669"/>
    <property type="project" value="InterPro"/>
</dbReference>
<organism evidence="4 5">
    <name type="scientific">Zygosaccharomyces rouxii</name>
    <dbReference type="NCBI Taxonomy" id="4956"/>
    <lineage>
        <taxon>Eukaryota</taxon>
        <taxon>Fungi</taxon>
        <taxon>Dikarya</taxon>
        <taxon>Ascomycota</taxon>
        <taxon>Saccharomycotina</taxon>
        <taxon>Saccharomycetes</taxon>
        <taxon>Saccharomycetales</taxon>
        <taxon>Saccharomycetaceae</taxon>
        <taxon>Zygosaccharomyces</taxon>
    </lineage>
</organism>
<feature type="domain" description="tRNA-splicing endonuclease subunit Sen15" evidence="3">
    <location>
        <begin position="20"/>
        <end position="134"/>
    </location>
</feature>
<name>A0A1Q3AEX3_ZYGRO</name>
<accession>A0A1Q3AEX3</accession>
<proteinExistence type="inferred from homology"/>